<feature type="compositionally biased region" description="Polar residues" evidence="1">
    <location>
        <begin position="32"/>
        <end position="52"/>
    </location>
</feature>
<feature type="region of interest" description="Disordered" evidence="1">
    <location>
        <begin position="211"/>
        <end position="237"/>
    </location>
</feature>
<evidence type="ECO:0000256" key="1">
    <source>
        <dbReference type="SAM" id="MobiDB-lite"/>
    </source>
</evidence>
<keyword evidence="3" id="KW-1185">Reference proteome</keyword>
<name>A0ABP0ZV12_9ASCO</name>
<protein>
    <submittedName>
        <fullName evidence="2">Uncharacterized protein</fullName>
    </submittedName>
</protein>
<evidence type="ECO:0000313" key="2">
    <source>
        <dbReference type="EMBL" id="CAK9441326.1"/>
    </source>
</evidence>
<feature type="region of interest" description="Disordered" evidence="1">
    <location>
        <begin position="20"/>
        <end position="83"/>
    </location>
</feature>
<accession>A0ABP0ZV12</accession>
<gene>
    <name evidence="2" type="ORF">LODBEIA_P51950</name>
</gene>
<feature type="compositionally biased region" description="Pro residues" evidence="1">
    <location>
        <begin position="71"/>
        <end position="80"/>
    </location>
</feature>
<organism evidence="2 3">
    <name type="scientific">Lodderomyces beijingensis</name>
    <dbReference type="NCBI Taxonomy" id="1775926"/>
    <lineage>
        <taxon>Eukaryota</taxon>
        <taxon>Fungi</taxon>
        <taxon>Dikarya</taxon>
        <taxon>Ascomycota</taxon>
        <taxon>Saccharomycotina</taxon>
        <taxon>Pichiomycetes</taxon>
        <taxon>Debaryomycetaceae</taxon>
        <taxon>Candida/Lodderomyces clade</taxon>
        <taxon>Lodderomyces</taxon>
    </lineage>
</organism>
<dbReference type="GeneID" id="92210391"/>
<proteinExistence type="predicted"/>
<feature type="compositionally biased region" description="Low complexity" evidence="1">
    <location>
        <begin position="219"/>
        <end position="230"/>
    </location>
</feature>
<dbReference type="RefSeq" id="XP_066832133.1">
    <property type="nucleotide sequence ID" value="XM_066975500.1"/>
</dbReference>
<reference evidence="2 3" key="1">
    <citation type="submission" date="2024-03" db="EMBL/GenBank/DDBJ databases">
        <authorList>
            <person name="Brejova B."/>
        </authorList>
    </citation>
    <scope>NUCLEOTIDE SEQUENCE [LARGE SCALE GENOMIC DNA]</scope>
    <source>
        <strain evidence="2 3">CBS 14171</strain>
    </source>
</reference>
<feature type="region of interest" description="Disordered" evidence="1">
    <location>
        <begin position="338"/>
        <end position="388"/>
    </location>
</feature>
<dbReference type="Proteomes" id="UP001497383">
    <property type="component" value="Chromosome 6"/>
</dbReference>
<dbReference type="EMBL" id="OZ022410">
    <property type="protein sequence ID" value="CAK9441326.1"/>
    <property type="molecule type" value="Genomic_DNA"/>
</dbReference>
<feature type="compositionally biased region" description="Gly residues" evidence="1">
    <location>
        <begin position="353"/>
        <end position="368"/>
    </location>
</feature>
<evidence type="ECO:0000313" key="3">
    <source>
        <dbReference type="Proteomes" id="UP001497383"/>
    </source>
</evidence>
<sequence length="388" mass="42204">MFNWKVESEIYRHFYHKMSGDNKPSKRPLFFTRSSVANSNTKANTAPNTPQPSYKAAISLPPHQFTSPIRPSHPQPPHPYPRAQNDVAQAQQVQGDSSPNYHYSYPHLLREVDAPQRVIPISRPVWAAQHQQNNTSTAAATDAAISGRQLLQAQNLLDQTPRRLPDANAGVGDVMGDGMAVGVGVGVAEGEGDGDDEDDDEEGDELTPWLVHSTPQSLHPPAAAAAHNNARPPQQQDLDVYNILNPRKASNMGYKEKIVSWLSTVPHVKDEENNEYYVDCYPGIVSDTSNSNISASSNEICRTSNNKEIDLADVEDLLELQAQKVTRYVMRLYANELDSKDSPSDDEASFRKVGGGGAGGAGLRGGGKVKAKEGKAGVYPVAESTRIG</sequence>